<organism evidence="1">
    <name type="scientific">Pseudomonas phage RVTF4</name>
    <dbReference type="NCBI Taxonomy" id="3236931"/>
    <lineage>
        <taxon>Viruses</taxon>
    </lineage>
</organism>
<protein>
    <submittedName>
        <fullName evidence="1">Uncharacterized protein</fullName>
    </submittedName>
</protein>
<sequence length="205" mass="23682">MNVQFTSTIYSINELLAAGYKLELMPEWRTNEGWTINYTEHDVPGKVGLIITRDWAYALIVGNVVDGVFVNVEEEASGEYELEYFYKQFENYRTRVVTMVTPHGDETEITRDRRKAIDNSILTNAWQTLPNNVTHEEKMYFEGARVVCDIRRKHGGNGVVSVKCQSGKYFYVQFEKNEVRAFNTKGYTRETILQQIGGILDTVLR</sequence>
<proteinExistence type="predicted"/>
<dbReference type="EMBL" id="PQ015378">
    <property type="protein sequence ID" value="XDJ14550.1"/>
    <property type="molecule type" value="Genomic_DNA"/>
</dbReference>
<evidence type="ECO:0000313" key="1">
    <source>
        <dbReference type="EMBL" id="XDJ14550.1"/>
    </source>
</evidence>
<accession>A0AB39CCK0</accession>
<name>A0AB39CCK0_9VIRU</name>
<reference evidence="1" key="1">
    <citation type="submission" date="2024-07" db="EMBL/GenBank/DDBJ databases">
        <authorList>
            <person name="Bringhurst R.M."/>
            <person name="Homer T.E."/>
        </authorList>
    </citation>
    <scope>NUCLEOTIDE SEQUENCE</scope>
</reference>